<name>A0A9W9Z6S0_9CNID</name>
<dbReference type="Gene3D" id="6.10.140.1000">
    <property type="match status" value="1"/>
</dbReference>
<feature type="compositionally biased region" description="Basic and acidic residues" evidence="3">
    <location>
        <begin position="434"/>
        <end position="458"/>
    </location>
</feature>
<feature type="compositionally biased region" description="Polar residues" evidence="3">
    <location>
        <begin position="584"/>
        <end position="596"/>
    </location>
</feature>
<dbReference type="SMART" id="SM00799">
    <property type="entry name" value="DENN"/>
    <property type="match status" value="1"/>
</dbReference>
<dbReference type="EMBL" id="MU826826">
    <property type="protein sequence ID" value="KAJ7375469.1"/>
    <property type="molecule type" value="Genomic_DNA"/>
</dbReference>
<feature type="compositionally biased region" description="Polar residues" evidence="3">
    <location>
        <begin position="606"/>
        <end position="622"/>
    </location>
</feature>
<dbReference type="PANTHER" id="PTHR13196:SF14">
    <property type="entry name" value="UDENN DOMAIN-CONTAINING PROTEIN"/>
    <property type="match status" value="1"/>
</dbReference>
<feature type="region of interest" description="Disordered" evidence="3">
    <location>
        <begin position="372"/>
        <end position="493"/>
    </location>
</feature>
<keyword evidence="6" id="KW-1185">Reference proteome</keyword>
<dbReference type="PROSITE" id="PS50211">
    <property type="entry name" value="DENN"/>
    <property type="match status" value="1"/>
</dbReference>
<evidence type="ECO:0000313" key="6">
    <source>
        <dbReference type="Proteomes" id="UP001163046"/>
    </source>
</evidence>
<gene>
    <name evidence="5" type="primary">DENND1A_1</name>
    <name evidence="5" type="ORF">OS493_002243</name>
</gene>
<reference evidence="5" key="1">
    <citation type="submission" date="2023-01" db="EMBL/GenBank/DDBJ databases">
        <title>Genome assembly of the deep-sea coral Lophelia pertusa.</title>
        <authorList>
            <person name="Herrera S."/>
            <person name="Cordes E."/>
        </authorList>
    </citation>
    <scope>NUCLEOTIDE SEQUENCE</scope>
    <source>
        <strain evidence="5">USNM1676648</strain>
        <tissue evidence="5">Polyp</tissue>
    </source>
</reference>
<comment type="subcellular location">
    <subcellularLocation>
        <location evidence="1">Cytoplasmic vesicle</location>
        <location evidence="1">Clathrin-coated vesicle</location>
    </subcellularLocation>
</comment>
<feature type="compositionally biased region" description="Polar residues" evidence="3">
    <location>
        <begin position="374"/>
        <end position="391"/>
    </location>
</feature>
<dbReference type="SMART" id="SM00801">
    <property type="entry name" value="dDENN"/>
    <property type="match status" value="1"/>
</dbReference>
<dbReference type="GO" id="GO:0030136">
    <property type="term" value="C:clathrin-coated vesicle"/>
    <property type="evidence" value="ECO:0007669"/>
    <property type="project" value="UniProtKB-SubCell"/>
</dbReference>
<feature type="compositionally biased region" description="Polar residues" evidence="3">
    <location>
        <begin position="541"/>
        <end position="556"/>
    </location>
</feature>
<dbReference type="InterPro" id="IPR037516">
    <property type="entry name" value="Tripartite_DENN"/>
</dbReference>
<dbReference type="InterPro" id="IPR005112">
    <property type="entry name" value="dDENN_dom"/>
</dbReference>
<keyword evidence="2" id="KW-0968">Cytoplasmic vesicle</keyword>
<dbReference type="InterPro" id="IPR001194">
    <property type="entry name" value="cDENN_dom"/>
</dbReference>
<evidence type="ECO:0000256" key="3">
    <source>
        <dbReference type="SAM" id="MobiDB-lite"/>
    </source>
</evidence>
<feature type="compositionally biased region" description="Polar residues" evidence="3">
    <location>
        <begin position="479"/>
        <end position="493"/>
    </location>
</feature>
<dbReference type="AlphaFoldDB" id="A0A9W9Z6S0"/>
<dbReference type="Proteomes" id="UP001163046">
    <property type="component" value="Unassembled WGS sequence"/>
</dbReference>
<proteinExistence type="predicted"/>
<dbReference type="InterPro" id="IPR040032">
    <property type="entry name" value="DENND1A/B/C"/>
</dbReference>
<protein>
    <submittedName>
        <fullName evidence="5">DENN MADD domain containing 1A</fullName>
    </submittedName>
</protein>
<dbReference type="GO" id="GO:0005829">
    <property type="term" value="C:cytosol"/>
    <property type="evidence" value="ECO:0007669"/>
    <property type="project" value="TreeGrafter"/>
</dbReference>
<feature type="region of interest" description="Disordered" evidence="3">
    <location>
        <begin position="576"/>
        <end position="622"/>
    </location>
</feature>
<dbReference type="FunFam" id="3.40.50.11500:FF:000004">
    <property type="entry name" value="DENN domain-containing protein 2C isoform X1"/>
    <property type="match status" value="1"/>
</dbReference>
<dbReference type="PANTHER" id="PTHR13196">
    <property type="entry name" value="DENN DOMAIN-CONTAINING"/>
    <property type="match status" value="1"/>
</dbReference>
<feature type="compositionally biased region" description="Basic and acidic residues" evidence="3">
    <location>
        <begin position="308"/>
        <end position="318"/>
    </location>
</feature>
<feature type="region of interest" description="Disordered" evidence="3">
    <location>
        <begin position="533"/>
        <end position="556"/>
    </location>
</feature>
<feature type="domain" description="UDENN" evidence="4">
    <location>
        <begin position="1"/>
        <end position="194"/>
    </location>
</feature>
<accession>A0A9W9Z6S0</accession>
<comment type="caution">
    <text evidence="5">The sequence shown here is derived from an EMBL/GenBank/DDBJ whole genome shotgun (WGS) entry which is preliminary data.</text>
</comment>
<dbReference type="InterPro" id="IPR043153">
    <property type="entry name" value="DENN_C"/>
</dbReference>
<sequence length="622" mass="69670">MIFIFASMFFERRIIVTSKKLNLLTACTYGAASLLYPMHWQHMFVPIVPRRLLDYCCAPMPFLVGVHASLMPEVRKMPLDEVVIFDADTNTMESPFDDVAQFPPDAVSTLKSTLKKPVYPIDDNVSRAFLCAMVSLIGGYRDALRLKPGEKIFFDRDIFVQSKSNSTRQLLEFILQLQLFEQFIAERLDLLNEGRGFNDAFEEQIGLQAEYKGSWKSQYQLWMKSGGAFFDKTEEMVKKKYKSGLKTMKSGIKSVKADLVDKLKGKEEEEFDQKRSNTNPDVKQFAMYKLSPFNKRRTISPSEFAKLKMESGAKERPARPPPPRPNPYSASARRPRTSAMSTAEGKSSPKLLTRRSAPHLAIEPYVGELISLGDKQNTSSENDSDQGSTDSKVVAPLDASNEDSNPIQRTERHGEPFTGDVTPSGTFNAEELDVNLRRSSSDRRTSEGGDASSLERSKSSPSRTKPPVPKRPAIKKKPQSSVDAILESTQTDDTISPLRPVSLQLLRDTMASLPADAQEFLFSETEINSLTLGTAGEQSEIKSNSNSQTESELQESLTAQNHIGAVNLSRLQIRRDSGPYDNLPKNNQAIENTQKLDINHEDNKCDNQSNTDDSQQSWVSFD</sequence>
<evidence type="ECO:0000256" key="2">
    <source>
        <dbReference type="ARBA" id="ARBA00023329"/>
    </source>
</evidence>
<dbReference type="GO" id="GO:0032456">
    <property type="term" value="P:endocytic recycling"/>
    <property type="evidence" value="ECO:0007669"/>
    <property type="project" value="TreeGrafter"/>
</dbReference>
<dbReference type="Gene3D" id="3.40.50.11500">
    <property type="match status" value="1"/>
</dbReference>
<evidence type="ECO:0000313" key="5">
    <source>
        <dbReference type="EMBL" id="KAJ7375469.1"/>
    </source>
</evidence>
<dbReference type="GO" id="GO:0006897">
    <property type="term" value="P:endocytosis"/>
    <property type="evidence" value="ECO:0007669"/>
    <property type="project" value="TreeGrafter"/>
</dbReference>
<dbReference type="OrthoDB" id="206724at2759"/>
<organism evidence="5 6">
    <name type="scientific">Desmophyllum pertusum</name>
    <dbReference type="NCBI Taxonomy" id="174260"/>
    <lineage>
        <taxon>Eukaryota</taxon>
        <taxon>Metazoa</taxon>
        <taxon>Cnidaria</taxon>
        <taxon>Anthozoa</taxon>
        <taxon>Hexacorallia</taxon>
        <taxon>Scleractinia</taxon>
        <taxon>Caryophylliina</taxon>
        <taxon>Caryophylliidae</taxon>
        <taxon>Desmophyllum</taxon>
    </lineage>
</organism>
<dbReference type="GO" id="GO:1901981">
    <property type="term" value="F:phosphatidylinositol phosphate binding"/>
    <property type="evidence" value="ECO:0007669"/>
    <property type="project" value="TreeGrafter"/>
</dbReference>
<evidence type="ECO:0000256" key="1">
    <source>
        <dbReference type="ARBA" id="ARBA00004132"/>
    </source>
</evidence>
<dbReference type="GO" id="GO:0005085">
    <property type="term" value="F:guanyl-nucleotide exchange factor activity"/>
    <property type="evidence" value="ECO:0007669"/>
    <property type="project" value="InterPro"/>
</dbReference>
<evidence type="ECO:0000259" key="4">
    <source>
        <dbReference type="PROSITE" id="PS50211"/>
    </source>
</evidence>
<dbReference type="Pfam" id="PF02141">
    <property type="entry name" value="DENN"/>
    <property type="match status" value="1"/>
</dbReference>
<feature type="region of interest" description="Disordered" evidence="3">
    <location>
        <begin position="308"/>
        <end position="359"/>
    </location>
</feature>